<organism evidence="1 2">
    <name type="scientific">Enterococcus hirae</name>
    <dbReference type="NCBI Taxonomy" id="1354"/>
    <lineage>
        <taxon>Bacteria</taxon>
        <taxon>Bacillati</taxon>
        <taxon>Bacillota</taxon>
        <taxon>Bacilli</taxon>
        <taxon>Lactobacillales</taxon>
        <taxon>Enterococcaceae</taxon>
        <taxon>Enterococcus</taxon>
    </lineage>
</organism>
<dbReference type="AlphaFoldDB" id="A0A7Z9AY46"/>
<evidence type="ECO:0000313" key="2">
    <source>
        <dbReference type="Proteomes" id="UP000352698"/>
    </source>
</evidence>
<proteinExistence type="predicted"/>
<reference evidence="1 2" key="1">
    <citation type="submission" date="2019-05" db="EMBL/GenBank/DDBJ databases">
        <authorList>
            <consortium name="Pathogen Informatics"/>
        </authorList>
    </citation>
    <scope>NUCLEOTIDE SEQUENCE [LARGE SCALE GENOMIC DNA]</scope>
    <source>
        <strain evidence="1 2">NCTC12204</strain>
    </source>
</reference>
<protein>
    <submittedName>
        <fullName evidence="1">Uncharacterized protein</fullName>
    </submittedName>
</protein>
<accession>A0A7Z9AY46</accession>
<gene>
    <name evidence="1" type="ORF">NCTC12204_02673</name>
</gene>
<dbReference type="Proteomes" id="UP000352698">
    <property type="component" value="Unassembled WGS sequence"/>
</dbReference>
<comment type="caution">
    <text evidence="1">The sequence shown here is derived from an EMBL/GenBank/DDBJ whole genome shotgun (WGS) entry which is preliminary data.</text>
</comment>
<evidence type="ECO:0000313" key="1">
    <source>
        <dbReference type="EMBL" id="VTQ70830.1"/>
    </source>
</evidence>
<name>A0A7Z9AY46_ENTHR</name>
<dbReference type="EMBL" id="CABEEP010000001">
    <property type="protein sequence ID" value="VTQ70830.1"/>
    <property type="molecule type" value="Genomic_DNA"/>
</dbReference>
<dbReference type="RefSeq" id="WP_010737227.1">
    <property type="nucleotide sequence ID" value="NZ_BSWT01000128.1"/>
</dbReference>
<sequence>MLLCMDQEAACLIEQDFGEIRLMKHYILGKRQIVSRSHTYMTE</sequence>